<evidence type="ECO:0000313" key="2">
    <source>
        <dbReference type="Proteomes" id="UP001589894"/>
    </source>
</evidence>
<protein>
    <submittedName>
        <fullName evidence="1">FxSxx-COOH cyclophane-containing RiPP peptide</fullName>
    </submittedName>
</protein>
<gene>
    <name evidence="1" type="primary">fxsA</name>
    <name evidence="1" type="ORF">ACFFHU_17935</name>
</gene>
<accession>A0ABV6NYY3</accession>
<dbReference type="RefSeq" id="WP_377340365.1">
    <property type="nucleotide sequence ID" value="NZ_JBHLUE010000016.1"/>
</dbReference>
<keyword evidence="2" id="KW-1185">Reference proteome</keyword>
<dbReference type="EMBL" id="JBHLUE010000016">
    <property type="protein sequence ID" value="MFC0566007.1"/>
    <property type="molecule type" value="Genomic_DNA"/>
</dbReference>
<comment type="caution">
    <text evidence="1">The sequence shown here is derived from an EMBL/GenBank/DDBJ whole genome shotgun (WGS) entry which is preliminary data.</text>
</comment>
<organism evidence="1 2">
    <name type="scientific">Plantactinospora siamensis</name>
    <dbReference type="NCBI Taxonomy" id="555372"/>
    <lineage>
        <taxon>Bacteria</taxon>
        <taxon>Bacillati</taxon>
        <taxon>Actinomycetota</taxon>
        <taxon>Actinomycetes</taxon>
        <taxon>Micromonosporales</taxon>
        <taxon>Micromonosporaceae</taxon>
        <taxon>Plantactinospora</taxon>
    </lineage>
</organism>
<sequence>MEATHEEQRPELADVATLRLAELRSSDDSVLARSLRRILAEADRPQAAVAGWNSAV</sequence>
<reference evidence="1 2" key="1">
    <citation type="submission" date="2024-09" db="EMBL/GenBank/DDBJ databases">
        <authorList>
            <person name="Sun Q."/>
            <person name="Mori K."/>
        </authorList>
    </citation>
    <scope>NUCLEOTIDE SEQUENCE [LARGE SCALE GENOMIC DNA]</scope>
    <source>
        <strain evidence="1 2">TBRC 2205</strain>
    </source>
</reference>
<proteinExistence type="predicted"/>
<name>A0ABV6NYY3_9ACTN</name>
<dbReference type="Proteomes" id="UP001589894">
    <property type="component" value="Unassembled WGS sequence"/>
</dbReference>
<evidence type="ECO:0000313" key="1">
    <source>
        <dbReference type="EMBL" id="MFC0566007.1"/>
    </source>
</evidence>
<dbReference type="NCBIfam" id="TIGR04268">
    <property type="entry name" value="FxSxx-COOH"/>
    <property type="match status" value="1"/>
</dbReference>
<dbReference type="InterPro" id="IPR026334">
    <property type="entry name" value="FxSxx-COOH"/>
</dbReference>